<dbReference type="PIRSF" id="PIRSF006806">
    <property type="entry name" value="FTHF_cligase"/>
    <property type="match status" value="1"/>
</dbReference>
<evidence type="ECO:0000313" key="6">
    <source>
        <dbReference type="EMBL" id="AXE39520.1"/>
    </source>
</evidence>
<dbReference type="GO" id="GO:0035999">
    <property type="term" value="P:tetrahydrofolate interconversion"/>
    <property type="evidence" value="ECO:0007669"/>
    <property type="project" value="TreeGrafter"/>
</dbReference>
<proteinExistence type="inferred from homology"/>
<dbReference type="EC" id="6.3.3.2" evidence="5"/>
<reference evidence="6 7" key="1">
    <citation type="submission" date="2017-12" db="EMBL/GenBank/DDBJ databases">
        <title>The whole genome sequence of the Acidipropionibacterium virtanenii sp. nov. type strain JS278.</title>
        <authorList>
            <person name="Laine P."/>
            <person name="Deptula P."/>
            <person name="Varmanen P."/>
            <person name="Auvinen P."/>
        </authorList>
    </citation>
    <scope>NUCLEOTIDE SEQUENCE [LARGE SCALE GENOMIC DNA]</scope>
    <source>
        <strain evidence="6 7">JS278</strain>
    </source>
</reference>
<dbReference type="KEGG" id="acij:JS278_02380"/>
<keyword evidence="3 4" id="KW-0067">ATP-binding</keyword>
<evidence type="ECO:0000256" key="5">
    <source>
        <dbReference type="RuleBase" id="RU361279"/>
    </source>
</evidence>
<evidence type="ECO:0000256" key="3">
    <source>
        <dbReference type="ARBA" id="ARBA00022840"/>
    </source>
</evidence>
<feature type="binding site" evidence="4">
    <location>
        <position position="64"/>
    </location>
    <ligand>
        <name>substrate</name>
    </ligand>
</feature>
<dbReference type="InterPro" id="IPR002698">
    <property type="entry name" value="FTHF_cligase"/>
</dbReference>
<evidence type="ECO:0000256" key="2">
    <source>
        <dbReference type="ARBA" id="ARBA00022741"/>
    </source>
</evidence>
<accession>A0A344UW72</accession>
<dbReference type="RefSeq" id="WP_114045386.1">
    <property type="nucleotide sequence ID" value="NZ_CP025198.1"/>
</dbReference>
<dbReference type="GO" id="GO:0009396">
    <property type="term" value="P:folic acid-containing compound biosynthetic process"/>
    <property type="evidence" value="ECO:0007669"/>
    <property type="project" value="TreeGrafter"/>
</dbReference>
<evidence type="ECO:0000256" key="4">
    <source>
        <dbReference type="PIRSR" id="PIRSR006806-1"/>
    </source>
</evidence>
<feature type="binding site" evidence="4">
    <location>
        <position position="59"/>
    </location>
    <ligand>
        <name>substrate</name>
    </ligand>
</feature>
<organism evidence="6 7">
    <name type="scientific">Acidipropionibacterium virtanenii</name>
    <dbReference type="NCBI Taxonomy" id="2057246"/>
    <lineage>
        <taxon>Bacteria</taxon>
        <taxon>Bacillati</taxon>
        <taxon>Actinomycetota</taxon>
        <taxon>Actinomycetes</taxon>
        <taxon>Propionibacteriales</taxon>
        <taxon>Propionibacteriaceae</taxon>
        <taxon>Acidipropionibacterium</taxon>
    </lineage>
</organism>
<dbReference type="Proteomes" id="UP000251995">
    <property type="component" value="Chromosome"/>
</dbReference>
<dbReference type="OrthoDB" id="3242798at2"/>
<keyword evidence="7" id="KW-1185">Reference proteome</keyword>
<dbReference type="NCBIfam" id="TIGR02727">
    <property type="entry name" value="MTHFS_bact"/>
    <property type="match status" value="1"/>
</dbReference>
<dbReference type="SUPFAM" id="SSF100950">
    <property type="entry name" value="NagB/RpiA/CoA transferase-like"/>
    <property type="match status" value="1"/>
</dbReference>
<dbReference type="Pfam" id="PF01812">
    <property type="entry name" value="5-FTHF_cyc-lig"/>
    <property type="match status" value="1"/>
</dbReference>
<dbReference type="PANTHER" id="PTHR23407">
    <property type="entry name" value="ATPASE INHIBITOR/5-FORMYLTETRAHYDROFOLATE CYCLO-LIGASE"/>
    <property type="match status" value="1"/>
</dbReference>
<sequence length="208" mass="22403">MHDPDPPADPDDKTAWRRLGLARRQALSRAEQLARRRGWRSHGVDAVTSSGAAVVSLYLSRGQEPDTLGLAAELERRGVAVLAPVLTDGRGHGVHEVSWGRYRHDRLREGLWGIPEPSGVAMAASELASADVIICSALWADRAGYRVGIGGGWYDRALLHRRPDAPVWAMVDTCEVVAALPRDPWDVAVDAALTPCGLVPLGPKGSVE</sequence>
<protein>
    <recommendedName>
        <fullName evidence="5">5-formyltetrahydrofolate cyclo-ligase</fullName>
        <ecNumber evidence="5">6.3.3.2</ecNumber>
    </recommendedName>
</protein>
<evidence type="ECO:0000313" key="7">
    <source>
        <dbReference type="Proteomes" id="UP000251995"/>
    </source>
</evidence>
<dbReference type="GO" id="GO:0030272">
    <property type="term" value="F:5-formyltetrahydrofolate cyclo-ligase activity"/>
    <property type="evidence" value="ECO:0007669"/>
    <property type="project" value="UniProtKB-EC"/>
</dbReference>
<dbReference type="Gene3D" id="3.40.50.10420">
    <property type="entry name" value="NagB/RpiA/CoA transferase-like"/>
    <property type="match status" value="1"/>
</dbReference>
<feature type="binding site" evidence="4">
    <location>
        <begin position="13"/>
        <end position="17"/>
    </location>
    <ligand>
        <name>ATP</name>
        <dbReference type="ChEBI" id="CHEBI:30616"/>
    </ligand>
</feature>
<keyword evidence="5" id="KW-0479">Metal-binding</keyword>
<dbReference type="InterPro" id="IPR037171">
    <property type="entry name" value="NagB/RpiA_transferase-like"/>
</dbReference>
<feature type="binding site" evidence="4">
    <location>
        <begin position="146"/>
        <end position="154"/>
    </location>
    <ligand>
        <name>ATP</name>
        <dbReference type="ChEBI" id="CHEBI:30616"/>
    </ligand>
</feature>
<keyword evidence="5" id="KW-0460">Magnesium</keyword>
<keyword evidence="6" id="KW-0436">Ligase</keyword>
<comment type="catalytic activity">
    <reaction evidence="5">
        <text>(6S)-5-formyl-5,6,7,8-tetrahydrofolate + ATP = (6R)-5,10-methenyltetrahydrofolate + ADP + phosphate</text>
        <dbReference type="Rhea" id="RHEA:10488"/>
        <dbReference type="ChEBI" id="CHEBI:30616"/>
        <dbReference type="ChEBI" id="CHEBI:43474"/>
        <dbReference type="ChEBI" id="CHEBI:57455"/>
        <dbReference type="ChEBI" id="CHEBI:57457"/>
        <dbReference type="ChEBI" id="CHEBI:456216"/>
        <dbReference type="EC" id="6.3.3.2"/>
    </reaction>
</comment>
<keyword evidence="2 4" id="KW-0547">Nucleotide-binding</keyword>
<dbReference type="GO" id="GO:0005524">
    <property type="term" value="F:ATP binding"/>
    <property type="evidence" value="ECO:0007669"/>
    <property type="project" value="UniProtKB-KW"/>
</dbReference>
<comment type="cofactor">
    <cofactor evidence="5">
        <name>Mg(2+)</name>
        <dbReference type="ChEBI" id="CHEBI:18420"/>
    </cofactor>
</comment>
<gene>
    <name evidence="6" type="ORF">JS278_02380</name>
</gene>
<dbReference type="PANTHER" id="PTHR23407:SF1">
    <property type="entry name" value="5-FORMYLTETRAHYDROFOLATE CYCLO-LIGASE"/>
    <property type="match status" value="1"/>
</dbReference>
<evidence type="ECO:0000256" key="1">
    <source>
        <dbReference type="ARBA" id="ARBA00010638"/>
    </source>
</evidence>
<name>A0A344UW72_9ACTN</name>
<dbReference type="GO" id="GO:0046872">
    <property type="term" value="F:metal ion binding"/>
    <property type="evidence" value="ECO:0007669"/>
    <property type="project" value="UniProtKB-KW"/>
</dbReference>
<dbReference type="EMBL" id="CP025198">
    <property type="protein sequence ID" value="AXE39520.1"/>
    <property type="molecule type" value="Genomic_DNA"/>
</dbReference>
<comment type="similarity">
    <text evidence="1 5">Belongs to the 5-formyltetrahydrofolate cyclo-ligase family.</text>
</comment>
<dbReference type="AlphaFoldDB" id="A0A344UW72"/>
<dbReference type="InterPro" id="IPR024185">
    <property type="entry name" value="FTHF_cligase-like_sf"/>
</dbReference>